<dbReference type="Proteomes" id="UP000507470">
    <property type="component" value="Unassembled WGS sequence"/>
</dbReference>
<organism evidence="1 2">
    <name type="scientific">Mytilus coruscus</name>
    <name type="common">Sea mussel</name>
    <dbReference type="NCBI Taxonomy" id="42192"/>
    <lineage>
        <taxon>Eukaryota</taxon>
        <taxon>Metazoa</taxon>
        <taxon>Spiralia</taxon>
        <taxon>Lophotrochozoa</taxon>
        <taxon>Mollusca</taxon>
        <taxon>Bivalvia</taxon>
        <taxon>Autobranchia</taxon>
        <taxon>Pteriomorphia</taxon>
        <taxon>Mytilida</taxon>
        <taxon>Mytiloidea</taxon>
        <taxon>Mytilidae</taxon>
        <taxon>Mytilinae</taxon>
        <taxon>Mytilus</taxon>
    </lineage>
</organism>
<protein>
    <submittedName>
        <fullName evidence="1">Uncharacterized protein</fullName>
    </submittedName>
</protein>
<sequence>MISPDISEQTTHLCSLSHFSKTPCSLVSTSDNPSKLIYLKECKKSVSTHLRSLNISYDESILTEGLLICLRVGIFRLMPHFTVCPYHRSSLGLNWKRKTSCVFPGHTGKSKGDRPISYRTSYALISQRGTFLPIGSAICKVCKTKAFNILESFPNMMDIIPGDEDSGEIKINDQVSVPSSQISSWSTENDIQRNTLEEINSALNIIGGGKISPITYQIRKDVNELKPRTVRSLKRKASATVHEALDCLAPFQAKKVWQLIDMDLCSTPSPKVDELVVQLFKESTDKCTKKQFLSMISLSYTKQQLRDIFPGISIYEIDQARMHAKTCGKGVPPPNKEKCVRQKMNKDKLDHALDFFLNPSFHQVTSVGTKQMHLRNGEVITIPQVVRTACHSTLVTIYQSFCQETDFSPLSRATLFKILAACPASK</sequence>
<dbReference type="OrthoDB" id="6154384at2759"/>
<accession>A0A6J8AQC3</accession>
<proteinExistence type="predicted"/>
<dbReference type="AlphaFoldDB" id="A0A6J8AQC3"/>
<name>A0A6J8AQC3_MYTCO</name>
<evidence type="ECO:0000313" key="1">
    <source>
        <dbReference type="EMBL" id="CAC5370311.1"/>
    </source>
</evidence>
<dbReference type="EMBL" id="CACVKT020001676">
    <property type="protein sequence ID" value="CAC5370311.1"/>
    <property type="molecule type" value="Genomic_DNA"/>
</dbReference>
<keyword evidence="2" id="KW-1185">Reference proteome</keyword>
<evidence type="ECO:0000313" key="2">
    <source>
        <dbReference type="Proteomes" id="UP000507470"/>
    </source>
</evidence>
<reference evidence="1 2" key="1">
    <citation type="submission" date="2020-06" db="EMBL/GenBank/DDBJ databases">
        <authorList>
            <person name="Li R."/>
            <person name="Bekaert M."/>
        </authorList>
    </citation>
    <scope>NUCLEOTIDE SEQUENCE [LARGE SCALE GENOMIC DNA]</scope>
    <source>
        <strain evidence="2">wild</strain>
    </source>
</reference>
<gene>
    <name evidence="1" type="ORF">MCOR_9211</name>
</gene>